<evidence type="ECO:0000313" key="3">
    <source>
        <dbReference type="Proteomes" id="UP001526225"/>
    </source>
</evidence>
<accession>A0ABT3E365</accession>
<dbReference type="RefSeq" id="WP_213409460.1">
    <property type="nucleotide sequence ID" value="NZ_CP074441.1"/>
</dbReference>
<keyword evidence="3" id="KW-1185">Reference proteome</keyword>
<evidence type="ECO:0000256" key="1">
    <source>
        <dbReference type="SAM" id="Phobius"/>
    </source>
</evidence>
<feature type="transmembrane region" description="Helical" evidence="1">
    <location>
        <begin position="33"/>
        <end position="52"/>
    </location>
</feature>
<protein>
    <submittedName>
        <fullName evidence="2">Uncharacterized protein</fullName>
    </submittedName>
</protein>
<keyword evidence="1" id="KW-1133">Transmembrane helix</keyword>
<keyword evidence="1" id="KW-0812">Transmembrane</keyword>
<keyword evidence="1" id="KW-0472">Membrane</keyword>
<dbReference type="EMBL" id="JAOZFE010000001">
    <property type="protein sequence ID" value="MCW0952860.1"/>
    <property type="molecule type" value="Genomic_DNA"/>
</dbReference>
<evidence type="ECO:0000313" key="2">
    <source>
        <dbReference type="EMBL" id="MCW0952860.1"/>
    </source>
</evidence>
<dbReference type="Proteomes" id="UP001526225">
    <property type="component" value="Unassembled WGS sequence"/>
</dbReference>
<feature type="transmembrane region" description="Helical" evidence="1">
    <location>
        <begin position="7"/>
        <end position="27"/>
    </location>
</feature>
<gene>
    <name evidence="2" type="ORF">OIT44_02095</name>
</gene>
<name>A0ABT3E365_9LACO</name>
<sequence length="65" mass="7539">MTTIKKYAGIISLTSSLILLGLLWLSVAMDDTNVRLITTGYMIVYLMFGKWLKKQRQEEKQENKN</sequence>
<organism evidence="2 3">
    <name type="scientific">Weissella ceti</name>
    <dbReference type="NCBI Taxonomy" id="759620"/>
    <lineage>
        <taxon>Bacteria</taxon>
        <taxon>Bacillati</taxon>
        <taxon>Bacillota</taxon>
        <taxon>Bacilli</taxon>
        <taxon>Lactobacillales</taxon>
        <taxon>Lactobacillaceae</taxon>
        <taxon>Weissella</taxon>
    </lineage>
</organism>
<proteinExistence type="predicted"/>
<comment type="caution">
    <text evidence="2">The sequence shown here is derived from an EMBL/GenBank/DDBJ whole genome shotgun (WGS) entry which is preliminary data.</text>
</comment>
<reference evidence="2 3" key="1">
    <citation type="submission" date="2022-10" db="EMBL/GenBank/DDBJ databases">
        <title>Weissella fermenti sp. nov., isolated from fermented cabbage.</title>
        <authorList>
            <person name="Lee J.K."/>
            <person name="Baek J.H."/>
            <person name="Choi D.G."/>
            <person name="Kim J.M."/>
            <person name="Jeon C.O."/>
        </authorList>
    </citation>
    <scope>NUCLEOTIDE SEQUENCE [LARGE SCALE GENOMIC DNA]</scope>
    <source>
        <strain evidence="2 3">KACC 18534</strain>
    </source>
</reference>